<dbReference type="AlphaFoldDB" id="A0A371PV43"/>
<dbReference type="Pfam" id="PF04984">
    <property type="entry name" value="Phage_sheath_1"/>
    <property type="match status" value="1"/>
</dbReference>
<proteinExistence type="inferred from homology"/>
<reference evidence="3 4" key="1">
    <citation type="submission" date="2018-08" db="EMBL/GenBank/DDBJ databases">
        <title>Streptomyces NEAU-D10 sp. nov., a novel Actinomycete isolated from soil.</title>
        <authorList>
            <person name="Jin L."/>
        </authorList>
    </citation>
    <scope>NUCLEOTIDE SEQUENCE [LARGE SCALE GENOMIC DNA]</scope>
    <source>
        <strain evidence="3 4">NEAU-D10</strain>
    </source>
</reference>
<feature type="domain" description="Tail sheath protein subtilisin-like" evidence="2">
    <location>
        <begin position="187"/>
        <end position="317"/>
    </location>
</feature>
<dbReference type="PANTHER" id="PTHR35861:SF1">
    <property type="entry name" value="PHAGE TAIL SHEATH PROTEIN"/>
    <property type="match status" value="1"/>
</dbReference>
<evidence type="ECO:0000313" key="3">
    <source>
        <dbReference type="EMBL" id="REK86332.1"/>
    </source>
</evidence>
<keyword evidence="4" id="KW-1185">Reference proteome</keyword>
<evidence type="ECO:0000259" key="2">
    <source>
        <dbReference type="Pfam" id="PF04984"/>
    </source>
</evidence>
<dbReference type="EMBL" id="QUAC01000291">
    <property type="protein sequence ID" value="REK86332.1"/>
    <property type="molecule type" value="Genomic_DNA"/>
</dbReference>
<sequence>MTPPNPPGVFVTEKPSGVRTITGASTSIPAFLGYTRVSTKDDPNATPKPFTNEERRVPQLLRGWREFAVRYSMEGLAKELTDAKTPQERNALERCFTLAEAVYGFFANGGQSCYVVGFTDPTKRVAATALAGSEEDRTGLGGLVTEPKVTMVAVPSLWEMTRDVPTVEPIPAVTEQDGKPLIEAVLKHCTGMRNRLAIVDPPSGLLPDAVKAFANSQLASPNSDDAAFTALYYPWLTVPGVEARKRTVPPCGHMAGIWARTDTERGVFKAPANEVPRGVLEIPVLLTDEEQGDLNAAGVNCMRTFPDRGLLVWGARTRSSTRDWQYVNVRRLV</sequence>
<dbReference type="PANTHER" id="PTHR35861">
    <property type="match status" value="1"/>
</dbReference>
<accession>A0A371PV43</accession>
<dbReference type="InterPro" id="IPR052042">
    <property type="entry name" value="Tail_sheath_structural"/>
</dbReference>
<dbReference type="RefSeq" id="WP_147318389.1">
    <property type="nucleotide sequence ID" value="NZ_QUAC01000291.1"/>
</dbReference>
<evidence type="ECO:0000313" key="4">
    <source>
        <dbReference type="Proteomes" id="UP000262477"/>
    </source>
</evidence>
<dbReference type="Gene3D" id="3.40.50.11780">
    <property type="match status" value="1"/>
</dbReference>
<comment type="similarity">
    <text evidence="1">Belongs to the myoviridae tail sheath protein family.</text>
</comment>
<evidence type="ECO:0000256" key="1">
    <source>
        <dbReference type="ARBA" id="ARBA00008005"/>
    </source>
</evidence>
<protein>
    <submittedName>
        <fullName evidence="3">Phage tail sheath family protein</fullName>
    </submittedName>
</protein>
<feature type="non-terminal residue" evidence="3">
    <location>
        <position position="333"/>
    </location>
</feature>
<dbReference type="OrthoDB" id="9767864at2"/>
<name>A0A371PV43_STRIH</name>
<gene>
    <name evidence="3" type="ORF">DY245_33090</name>
</gene>
<dbReference type="InterPro" id="IPR035089">
    <property type="entry name" value="Phage_sheath_subtilisin"/>
</dbReference>
<dbReference type="Proteomes" id="UP000262477">
    <property type="component" value="Unassembled WGS sequence"/>
</dbReference>
<comment type="caution">
    <text evidence="3">The sequence shown here is derived from an EMBL/GenBank/DDBJ whole genome shotgun (WGS) entry which is preliminary data.</text>
</comment>
<organism evidence="3 4">
    <name type="scientific">Streptomyces inhibens</name>
    <dbReference type="NCBI Taxonomy" id="2293571"/>
    <lineage>
        <taxon>Bacteria</taxon>
        <taxon>Bacillati</taxon>
        <taxon>Actinomycetota</taxon>
        <taxon>Actinomycetes</taxon>
        <taxon>Kitasatosporales</taxon>
        <taxon>Streptomycetaceae</taxon>
        <taxon>Streptomyces</taxon>
    </lineage>
</organism>